<gene>
    <name evidence="9" type="ORF">Thiowin_01987</name>
</gene>
<evidence type="ECO:0000256" key="4">
    <source>
        <dbReference type="ARBA" id="ARBA00022982"/>
    </source>
</evidence>
<evidence type="ECO:0000256" key="8">
    <source>
        <dbReference type="SAM" id="Phobius"/>
    </source>
</evidence>
<dbReference type="Pfam" id="PF02600">
    <property type="entry name" value="DsbB"/>
    <property type="match status" value="1"/>
</dbReference>
<evidence type="ECO:0000313" key="9">
    <source>
        <dbReference type="EMBL" id="WPL17003.1"/>
    </source>
</evidence>
<evidence type="ECO:0000256" key="5">
    <source>
        <dbReference type="ARBA" id="ARBA00022989"/>
    </source>
</evidence>
<keyword evidence="4" id="KW-0249">Electron transport</keyword>
<reference evidence="9 10" key="1">
    <citation type="journal article" date="2023" name="Microorganisms">
        <title>Thiorhodovibrio frisius and Trv. litoralis spp. nov., Two Novel Members from a Clade of Fastidious Purple Sulfur Bacteria That Exhibit Unique Red-Shifted Light-Harvesting Capabilities.</title>
        <authorList>
            <person name="Methner A."/>
            <person name="Kuzyk S.B."/>
            <person name="Petersen J."/>
            <person name="Bauer S."/>
            <person name="Brinkmann H."/>
            <person name="Sichau K."/>
            <person name="Wanner G."/>
            <person name="Wolf J."/>
            <person name="Neumann-Schaal M."/>
            <person name="Henke P."/>
            <person name="Tank M."/>
            <person name="Sproer C."/>
            <person name="Bunk B."/>
            <person name="Overmann J."/>
        </authorList>
    </citation>
    <scope>NUCLEOTIDE SEQUENCE [LARGE SCALE GENOMIC DNA]</scope>
    <source>
        <strain evidence="9 10">DSM 6702</strain>
    </source>
</reference>
<dbReference type="SUPFAM" id="SSF158442">
    <property type="entry name" value="DsbB-like"/>
    <property type="match status" value="1"/>
</dbReference>
<organism evidence="9 10">
    <name type="scientific">Thiorhodovibrio winogradskyi</name>
    <dbReference type="NCBI Taxonomy" id="77007"/>
    <lineage>
        <taxon>Bacteria</taxon>
        <taxon>Pseudomonadati</taxon>
        <taxon>Pseudomonadota</taxon>
        <taxon>Gammaproteobacteria</taxon>
        <taxon>Chromatiales</taxon>
        <taxon>Chromatiaceae</taxon>
        <taxon>Thiorhodovibrio</taxon>
    </lineage>
</organism>
<proteinExistence type="predicted"/>
<dbReference type="PANTHER" id="PTHR36570">
    <property type="entry name" value="DISULFIDE BOND FORMATION PROTEIN B"/>
    <property type="match status" value="1"/>
</dbReference>
<name>A0ABZ0S7N4_9GAMM</name>
<keyword evidence="2" id="KW-1003">Cell membrane</keyword>
<dbReference type="RefSeq" id="WP_328987525.1">
    <property type="nucleotide sequence ID" value="NZ_CP121472.1"/>
</dbReference>
<dbReference type="InterPro" id="IPR023380">
    <property type="entry name" value="DsbB-like_sf"/>
</dbReference>
<evidence type="ECO:0000313" key="10">
    <source>
        <dbReference type="Proteomes" id="UP001432180"/>
    </source>
</evidence>
<evidence type="ECO:0000256" key="1">
    <source>
        <dbReference type="ARBA" id="ARBA00004651"/>
    </source>
</evidence>
<accession>A0ABZ0S7N4</accession>
<dbReference type="EMBL" id="CP121472">
    <property type="protein sequence ID" value="WPL17003.1"/>
    <property type="molecule type" value="Genomic_DNA"/>
</dbReference>
<dbReference type="InterPro" id="IPR050183">
    <property type="entry name" value="DsbB"/>
</dbReference>
<sequence>MIRLAPRPVWILLALITAATALASLVLTPWLDLDPCHLCIFERTLFMLLALLATLTAALWRPDWRRFVARASALLFLALAALGSGVAAYQSWLQWQPVDTISCIGGPPGPIERLVEWLGQQMPALFLASGFCEDTELVILGLSLANLAFVVFGAALAAGIWALWRGWRPSQEGLDRLPSANKPERQNA</sequence>
<feature type="transmembrane region" description="Helical" evidence="8">
    <location>
        <begin position="67"/>
        <end position="89"/>
    </location>
</feature>
<protein>
    <submittedName>
        <fullName evidence="9">Disulfide bond formation protein B</fullName>
    </submittedName>
</protein>
<keyword evidence="3 8" id="KW-0812">Transmembrane</keyword>
<dbReference type="InterPro" id="IPR003752">
    <property type="entry name" value="DiS_bond_form_DsbB/BdbC"/>
</dbReference>
<evidence type="ECO:0000256" key="3">
    <source>
        <dbReference type="ARBA" id="ARBA00022692"/>
    </source>
</evidence>
<feature type="transmembrane region" description="Helical" evidence="8">
    <location>
        <begin position="9"/>
        <end position="31"/>
    </location>
</feature>
<comment type="subcellular location">
    <subcellularLocation>
        <location evidence="1">Cell membrane</location>
        <topology evidence="1">Multi-pass membrane protein</topology>
    </subcellularLocation>
</comment>
<keyword evidence="10" id="KW-1185">Reference proteome</keyword>
<evidence type="ECO:0000256" key="7">
    <source>
        <dbReference type="ARBA" id="ARBA00023284"/>
    </source>
</evidence>
<feature type="transmembrane region" description="Helical" evidence="8">
    <location>
        <begin position="137"/>
        <end position="164"/>
    </location>
</feature>
<dbReference type="PANTHER" id="PTHR36570:SF3">
    <property type="entry name" value="DISULFIDE BOND FORMATION PROTEIN B"/>
    <property type="match status" value="1"/>
</dbReference>
<dbReference type="Gene3D" id="1.20.1550.10">
    <property type="entry name" value="DsbB-like"/>
    <property type="match status" value="1"/>
</dbReference>
<keyword evidence="4" id="KW-0813">Transport</keyword>
<evidence type="ECO:0000256" key="2">
    <source>
        <dbReference type="ARBA" id="ARBA00022475"/>
    </source>
</evidence>
<feature type="transmembrane region" description="Helical" evidence="8">
    <location>
        <begin position="43"/>
        <end position="60"/>
    </location>
</feature>
<keyword evidence="6 8" id="KW-0472">Membrane</keyword>
<keyword evidence="7" id="KW-0676">Redox-active center</keyword>
<dbReference type="Proteomes" id="UP001432180">
    <property type="component" value="Chromosome"/>
</dbReference>
<keyword evidence="5 8" id="KW-1133">Transmembrane helix</keyword>
<evidence type="ECO:0000256" key="6">
    <source>
        <dbReference type="ARBA" id="ARBA00023136"/>
    </source>
</evidence>